<feature type="region of interest" description="Disordered" evidence="7">
    <location>
        <begin position="354"/>
        <end position="373"/>
    </location>
</feature>
<feature type="region of interest" description="Disordered" evidence="7">
    <location>
        <begin position="269"/>
        <end position="328"/>
    </location>
</feature>
<dbReference type="Pfam" id="PF26022">
    <property type="entry name" value="CC_Liprin_beta"/>
    <property type="match status" value="1"/>
</dbReference>
<dbReference type="PROSITE" id="PS50105">
    <property type="entry name" value="SAM_DOMAIN"/>
    <property type="match status" value="2"/>
</dbReference>
<evidence type="ECO:0000256" key="2">
    <source>
        <dbReference type="ARBA" id="ARBA00022737"/>
    </source>
</evidence>
<proteinExistence type="inferred from homology"/>
<dbReference type="CDD" id="cd09563">
    <property type="entry name" value="SAM_liprin-beta1_2_repeat1"/>
    <property type="match status" value="1"/>
</dbReference>
<feature type="compositionally biased region" description="Basic and acidic residues" evidence="7">
    <location>
        <begin position="851"/>
        <end position="860"/>
    </location>
</feature>
<dbReference type="GO" id="GO:0048786">
    <property type="term" value="C:presynaptic active zone"/>
    <property type="evidence" value="ECO:0007669"/>
    <property type="project" value="TreeGrafter"/>
</dbReference>
<dbReference type="PROSITE" id="PS50011">
    <property type="entry name" value="PROTEIN_KINASE_DOM"/>
    <property type="match status" value="1"/>
</dbReference>
<dbReference type="Pfam" id="PF00069">
    <property type="entry name" value="Pkinase"/>
    <property type="match status" value="1"/>
</dbReference>
<name>A0A7R9ID90_9NEOP</name>
<feature type="region of interest" description="Disordered" evidence="7">
    <location>
        <begin position="961"/>
        <end position="982"/>
    </location>
</feature>
<feature type="compositionally biased region" description="Low complexity" evidence="7">
    <location>
        <begin position="970"/>
        <end position="982"/>
    </location>
</feature>
<dbReference type="InterPro" id="IPR011009">
    <property type="entry name" value="Kinase-like_dom_sf"/>
</dbReference>
<feature type="compositionally biased region" description="Basic and acidic residues" evidence="7">
    <location>
        <begin position="1438"/>
        <end position="1448"/>
    </location>
</feature>
<dbReference type="CDD" id="cd09566">
    <property type="entry name" value="SAM_liprin-beta1_2_repeat2"/>
    <property type="match status" value="1"/>
</dbReference>
<feature type="compositionally biased region" description="Low complexity" evidence="7">
    <location>
        <begin position="289"/>
        <end position="303"/>
    </location>
</feature>
<feature type="compositionally biased region" description="Polar residues" evidence="7">
    <location>
        <begin position="1408"/>
        <end position="1427"/>
    </location>
</feature>
<dbReference type="InterPro" id="IPR058914">
    <property type="entry name" value="LIPB1/2_CC"/>
</dbReference>
<dbReference type="GO" id="GO:0005524">
    <property type="term" value="F:ATP binding"/>
    <property type="evidence" value="ECO:0007669"/>
    <property type="project" value="UniProtKB-UniRule"/>
</dbReference>
<feature type="region of interest" description="Disordered" evidence="7">
    <location>
        <begin position="788"/>
        <end position="871"/>
    </location>
</feature>
<feature type="compositionally biased region" description="Polar residues" evidence="7">
    <location>
        <begin position="487"/>
        <end position="498"/>
    </location>
</feature>
<feature type="compositionally biased region" description="Polar residues" evidence="7">
    <location>
        <begin position="357"/>
        <end position="371"/>
    </location>
</feature>
<keyword evidence="4 6" id="KW-0067">ATP-binding</keyword>
<dbReference type="FunFam" id="1.10.510.10:FF:000658">
    <property type="entry name" value="Protein CBG12184"/>
    <property type="match status" value="1"/>
</dbReference>
<dbReference type="PANTHER" id="PTHR12587">
    <property type="entry name" value="LAR INTERACTING PROTEIN LIP -RELATED PROTEIN"/>
    <property type="match status" value="1"/>
</dbReference>
<dbReference type="InterPro" id="IPR008271">
    <property type="entry name" value="Ser/Thr_kinase_AS"/>
</dbReference>
<dbReference type="InterPro" id="IPR001660">
    <property type="entry name" value="SAM"/>
</dbReference>
<feature type="domain" description="Protein kinase" evidence="8">
    <location>
        <begin position="1670"/>
        <end position="1933"/>
    </location>
</feature>
<feature type="compositionally biased region" description="Polar residues" evidence="7">
    <location>
        <begin position="812"/>
        <end position="822"/>
    </location>
</feature>
<evidence type="ECO:0000259" key="9">
    <source>
        <dbReference type="PROSITE" id="PS50105"/>
    </source>
</evidence>
<dbReference type="SUPFAM" id="SSF56112">
    <property type="entry name" value="Protein kinase-like (PK-like)"/>
    <property type="match status" value="1"/>
</dbReference>
<feature type="region of interest" description="Disordered" evidence="7">
    <location>
        <begin position="1397"/>
        <end position="1457"/>
    </location>
</feature>
<keyword evidence="5" id="KW-0175">Coiled coil</keyword>
<dbReference type="Gene3D" id="1.10.150.50">
    <property type="entry name" value="Transcription Factor, Ets-1"/>
    <property type="match status" value="3"/>
</dbReference>
<dbReference type="InterPro" id="IPR037618">
    <property type="entry name" value="LIPB1/2_SAM_2nd"/>
</dbReference>
<feature type="compositionally biased region" description="Low complexity" evidence="7">
    <location>
        <begin position="827"/>
        <end position="840"/>
    </location>
</feature>
<dbReference type="InterPro" id="IPR000719">
    <property type="entry name" value="Prot_kinase_dom"/>
</dbReference>
<feature type="region of interest" description="Disordered" evidence="7">
    <location>
        <begin position="435"/>
        <end position="498"/>
    </location>
</feature>
<feature type="binding site" evidence="6">
    <location>
        <position position="1702"/>
    </location>
    <ligand>
        <name>ATP</name>
        <dbReference type="ChEBI" id="CHEBI:30616"/>
    </ligand>
</feature>
<dbReference type="Pfam" id="PF00536">
    <property type="entry name" value="SAM_1"/>
    <property type="match status" value="2"/>
</dbReference>
<dbReference type="CDD" id="cd09569">
    <property type="entry name" value="SAM_liprin-beta1_2_repeat3"/>
    <property type="match status" value="1"/>
</dbReference>
<dbReference type="GO" id="GO:0007528">
    <property type="term" value="P:neuromuscular junction development"/>
    <property type="evidence" value="ECO:0007669"/>
    <property type="project" value="TreeGrafter"/>
</dbReference>
<feature type="compositionally biased region" description="Basic and acidic residues" evidence="7">
    <location>
        <begin position="450"/>
        <end position="470"/>
    </location>
</feature>
<evidence type="ECO:0000256" key="3">
    <source>
        <dbReference type="ARBA" id="ARBA00022741"/>
    </source>
</evidence>
<evidence type="ECO:0000259" key="8">
    <source>
        <dbReference type="PROSITE" id="PS50011"/>
    </source>
</evidence>
<protein>
    <submittedName>
        <fullName evidence="10">Uncharacterized protein</fullName>
    </submittedName>
</protein>
<dbReference type="GO" id="GO:0004672">
    <property type="term" value="F:protein kinase activity"/>
    <property type="evidence" value="ECO:0007669"/>
    <property type="project" value="InterPro"/>
</dbReference>
<gene>
    <name evidence="10" type="ORF">TTEB3V08_LOCUS3182</name>
</gene>
<dbReference type="Gene3D" id="1.10.510.10">
    <property type="entry name" value="Transferase(Phosphotransferase) domain 1"/>
    <property type="match status" value="1"/>
</dbReference>
<dbReference type="PROSITE" id="PS00108">
    <property type="entry name" value="PROTEIN_KINASE_ST"/>
    <property type="match status" value="1"/>
</dbReference>
<dbReference type="InterPro" id="IPR029515">
    <property type="entry name" value="Liprin"/>
</dbReference>
<comment type="similarity">
    <text evidence="1">Belongs to the liprin family. Liprin-beta subfamily.</text>
</comment>
<dbReference type="SMART" id="SM00220">
    <property type="entry name" value="S_TKc"/>
    <property type="match status" value="1"/>
</dbReference>
<reference evidence="10" key="1">
    <citation type="submission" date="2020-11" db="EMBL/GenBank/DDBJ databases">
        <authorList>
            <person name="Tran Van P."/>
        </authorList>
    </citation>
    <scope>NUCLEOTIDE SEQUENCE</scope>
</reference>
<evidence type="ECO:0000256" key="1">
    <source>
        <dbReference type="ARBA" id="ARBA00007547"/>
    </source>
</evidence>
<evidence type="ECO:0000256" key="5">
    <source>
        <dbReference type="ARBA" id="ARBA00023054"/>
    </source>
</evidence>
<evidence type="ECO:0000313" key="10">
    <source>
        <dbReference type="EMBL" id="CAD7455101.1"/>
    </source>
</evidence>
<feature type="compositionally biased region" description="Basic and acidic residues" evidence="7">
    <location>
        <begin position="788"/>
        <end position="798"/>
    </location>
</feature>
<dbReference type="EMBL" id="OE000811">
    <property type="protein sequence ID" value="CAD7455101.1"/>
    <property type="molecule type" value="Genomic_DNA"/>
</dbReference>
<sequence>MFTSPPHPRLWGYFIDHTSIPYPPDPLVWPPTQNSTQPHSLLVPPTTGSRCNYHSCRIRIVQLATLSCNLSLISVLSAKHMYVPWFVNSGEVGGGFETRQFLRNSLIYELFTSHTTPHLTLGLKRVFIPHIPRRYVRPAPVYTLLRAVERCDCSFDGGHGMKNPSSPSLSVLFQTRSFLTSLFTCVHNNILNHIFPLEGGTSHPALLPDPKTVWTVAKYWPTLASLNIVGDTSFPTELFRSVIVELAKELLLPLTFAVILKLCNYSPRGDESSPDDEESTLKCTAPAWSGSESAHGSSSSELSSSEDEGGKHHRRHNEDLTTTGCEEDFQWIRSSSQMDKEKQPNLDAEAEIILQDKQPSQTSPKTPNISNEDQDKINLFENHEFEPQVMSSPLDAISKVFSHREEIRSSKSPNPFVSESNMYSDDRSNLLLSYEDHSSSPFNIPLQRPPRGDTHIKVPHQGHDKSGSLDRRRRHSGNRVNRDQKSKSTILTNSSRYRSPSRQALSECHYNSPPSCCGDSAKVHYGGNSRCCSHECYIHNSPHGSEHYQCGCGSREDCAVPLDTCETADQFHRHQYGSANRLDAHRHPHMCGSHQDLMYLSDSGGDLSHCCSFRSLPLCRHCSSEQQLYRRRQISKVSKLCDSGKNLIFNCVLPLKRATNSTGAWASVGLFACARQDIHAEIYFPLEIKNRQNPPGELEERLKRLESDKDSLQLQVTVLNQQIEAQSDKIADLEKMLDEKKQQLGSTEEVLQRELLSRSSLETQKLELLSALSDLKLQQATVERENLELREKLGDERRRNKPPAGPRAALLATSTPNNSHITAQLLGGSPSPSPVSSHSDGSPRRLGHHLNNQEDFKDIPPPRTPPTNYRRKVEHYGSLPRHRNGMNGSIVCSPALDGSPLVPSGVPRKGVAFGKGLNSFLPFHVQQHHLHLQLLQRRVGADKSYSTPNLAETERVVIEDKSVDEEEQPIESSLSPQSSPSLQINKTKGIKKILGRIKRSGSGNLEDLPGEGEFRRGGVRATAGPRLGWSTQFSVKQLPDIPFADWDSDAISQWLHDLGLEIYAADAKRWVKSGAQFLAASSQEIDKELGIKNLLHRKKLQLALLSKQEAVASLDPPLGPAGLLDTSWVLRWLDDAGLPQHKEAFLATRVDGRVLHRLTMDDLAVLHVTSHLHIASLRRGIQVLRDHNFEGNCLKRRSQPEDSPHPQASDVALWTNHRVMEWLRVVDLAEYAPNLRGSGVHGGLMVHEPRFTADLLASLLSIPPSKTLLRRHLSTHFKELLGRDCIQEKREAETTLGYIPLSATTKIKIAKKSQFTLKRKKSKSELDFGDLVCPLDPNKTEVVLRITHSLLMSSDRMKPRLKTWAVTIDFLQEEANTSLSSGSNITPNTTPKLGGVFHENETNETDGSDSSIPNRTSNFNHSSQLHTSMDVKVSSASNEEKLKNKEQENYVEEEGTANKGQGNYVEEEVTANIGQGNYVEEEGMANIDQGNYVEEEAKEFGRLNLEEVNLHLRGGRMEKHLGKTTPVHPTKIRTSISPSLVVLNTTGALAIEASKSVSESIADWASRVQHLAATCSFGTNLEFNIIDKFVIEQVVANSELFSNIDGVKSSRNITKTISPASLQEMTYKQKTSVIEFHVVPREGGAFVISMSRTLLKFTSSEEEILATKGYKIIDQIGQGSYASVYIARYISNSYNQSQVACKVIDINYASKDFVQIFLPRELSILMKVKHPHIIQVFSILQRRTKYYIFQRYAENGDMLDYVTRSGVVEEQQARIWQRQITLAVQYLHELNIAHRDLKCENILLTKNFNVKVADFGFARHIVYIDGKMQLSNTYCGSLSYAAPEVIRGKPYNMKMADIWSLGIILFVMINQAMPFEDSSPKRMYSHQISRKWRFRSKINSTISQHLKTVIRNLLEPNLKTRWTLAKVLHSDWIAMDPRLTKLNPNEEMCLEMAKKETVPPALSHVTLSTQSTARIRRRNSLILKKSSKSNVHTDKQSKPNMIKVAAEAAAAKETTVNVIKDLNNADIHYTSTQIHLVSDNNADTTSPKQNDLCLNKYSNGVASSISPFTNKKLDKTSTETLEDDVTYDMSRIAVPLRRLRLATRVCVQRFYIVSASTLLQE</sequence>
<dbReference type="InterPro" id="IPR013761">
    <property type="entry name" value="SAM/pointed_sf"/>
</dbReference>
<dbReference type="SUPFAM" id="SSF47769">
    <property type="entry name" value="SAM/Pointed domain"/>
    <property type="match status" value="3"/>
</dbReference>
<dbReference type="CDD" id="cd14080">
    <property type="entry name" value="STKc_TSSK-like"/>
    <property type="match status" value="1"/>
</dbReference>
<dbReference type="PANTHER" id="PTHR12587:SF14">
    <property type="entry name" value="AT31531P"/>
    <property type="match status" value="1"/>
</dbReference>
<keyword evidence="3 6" id="KW-0547">Nucleotide-binding</keyword>
<evidence type="ECO:0000256" key="7">
    <source>
        <dbReference type="SAM" id="MobiDB-lite"/>
    </source>
</evidence>
<accession>A0A7R9ID90</accession>
<dbReference type="FunFam" id="1.10.150.50:FF:000007">
    <property type="entry name" value="Liprin-beta-1 isoform 1"/>
    <property type="match status" value="1"/>
</dbReference>
<dbReference type="InterPro" id="IPR037617">
    <property type="entry name" value="LIPB1/2_SAM_1"/>
</dbReference>
<evidence type="ECO:0000256" key="4">
    <source>
        <dbReference type="ARBA" id="ARBA00022840"/>
    </source>
</evidence>
<evidence type="ECO:0000256" key="6">
    <source>
        <dbReference type="PROSITE-ProRule" id="PRU10141"/>
    </source>
</evidence>
<feature type="domain" description="SAM" evidence="9">
    <location>
        <begin position="1046"/>
        <end position="1110"/>
    </location>
</feature>
<keyword evidence="2" id="KW-0677">Repeat</keyword>
<dbReference type="PROSITE" id="PS00107">
    <property type="entry name" value="PROTEIN_KINASE_ATP"/>
    <property type="match status" value="1"/>
</dbReference>
<organism evidence="10">
    <name type="scientific">Timema tahoe</name>
    <dbReference type="NCBI Taxonomy" id="61484"/>
    <lineage>
        <taxon>Eukaryota</taxon>
        <taxon>Metazoa</taxon>
        <taxon>Ecdysozoa</taxon>
        <taxon>Arthropoda</taxon>
        <taxon>Hexapoda</taxon>
        <taxon>Insecta</taxon>
        <taxon>Pterygota</taxon>
        <taxon>Neoptera</taxon>
        <taxon>Polyneoptera</taxon>
        <taxon>Phasmatodea</taxon>
        <taxon>Timematodea</taxon>
        <taxon>Timematoidea</taxon>
        <taxon>Timematidae</taxon>
        <taxon>Timema</taxon>
    </lineage>
</organism>
<dbReference type="InterPro" id="IPR037619">
    <property type="entry name" value="LIPB1/2_SAM_3rd"/>
</dbReference>
<dbReference type="Pfam" id="PF07647">
    <property type="entry name" value="SAM_2"/>
    <property type="match status" value="1"/>
</dbReference>
<dbReference type="InterPro" id="IPR017441">
    <property type="entry name" value="Protein_kinase_ATP_BS"/>
</dbReference>
<dbReference type="SMART" id="SM00454">
    <property type="entry name" value="SAM"/>
    <property type="match status" value="3"/>
</dbReference>
<feature type="domain" description="SAM" evidence="9">
    <location>
        <begin position="1129"/>
        <end position="1187"/>
    </location>
</feature>